<organism evidence="1 2">
    <name type="scientific">Paenibacillus eucommiae</name>
    <dbReference type="NCBI Taxonomy" id="1355755"/>
    <lineage>
        <taxon>Bacteria</taxon>
        <taxon>Bacillati</taxon>
        <taxon>Bacillota</taxon>
        <taxon>Bacilli</taxon>
        <taxon>Bacillales</taxon>
        <taxon>Paenibacillaceae</taxon>
        <taxon>Paenibacillus</taxon>
    </lineage>
</organism>
<dbReference type="Proteomes" id="UP001519287">
    <property type="component" value="Unassembled WGS sequence"/>
</dbReference>
<keyword evidence="1" id="KW-0808">Transferase</keyword>
<gene>
    <name evidence="1" type="ORF">J2Z66_003772</name>
</gene>
<dbReference type="GO" id="GO:0061693">
    <property type="term" value="F:alpha-D-ribose 1-methylphosphonate 5-triphosphate synthase activity"/>
    <property type="evidence" value="ECO:0007669"/>
    <property type="project" value="UniProtKB-EC"/>
</dbReference>
<comment type="caution">
    <text evidence="1">The sequence shown here is derived from an EMBL/GenBank/DDBJ whole genome shotgun (WGS) entry which is preliminary data.</text>
</comment>
<dbReference type="EMBL" id="JAGGLB010000012">
    <property type="protein sequence ID" value="MBP1992164.1"/>
    <property type="molecule type" value="Genomic_DNA"/>
</dbReference>
<proteinExistence type="predicted"/>
<evidence type="ECO:0000313" key="2">
    <source>
        <dbReference type="Proteomes" id="UP001519287"/>
    </source>
</evidence>
<name>A0ABS4IX63_9BACL</name>
<protein>
    <submittedName>
        <fullName evidence="1">Alpha-D-ribose 1-methylphosphonate 5-triphosphate synthase subunit PhnG</fullName>
        <ecNumber evidence="1">2.7.8.37</ecNumber>
    </submittedName>
</protein>
<accession>A0ABS4IX63</accession>
<sequence length="154" mass="17383">MKKSRLTHILVEGAPDLLEKLALQVEQKYQVTLVREPERSLVMNKARDSVSGNPFYMGEILITECTVSVESVESVELVGSVYGFGAIMGEEPERAYQLAVVDCAYNAKLPETLEWETLLIAEELQIDDKKRLEHSRLMMSKVNFDTMGDQNVKS</sequence>
<reference evidence="1 2" key="1">
    <citation type="submission" date="2021-03" db="EMBL/GenBank/DDBJ databases">
        <title>Genomic Encyclopedia of Type Strains, Phase IV (KMG-IV): sequencing the most valuable type-strain genomes for metagenomic binning, comparative biology and taxonomic classification.</title>
        <authorList>
            <person name="Goeker M."/>
        </authorList>
    </citation>
    <scope>NUCLEOTIDE SEQUENCE [LARGE SCALE GENOMIC DNA]</scope>
    <source>
        <strain evidence="1 2">DSM 26048</strain>
    </source>
</reference>
<evidence type="ECO:0000313" key="1">
    <source>
        <dbReference type="EMBL" id="MBP1992164.1"/>
    </source>
</evidence>
<dbReference type="Pfam" id="PF06754">
    <property type="entry name" value="PhnG"/>
    <property type="match status" value="1"/>
</dbReference>
<keyword evidence="2" id="KW-1185">Reference proteome</keyword>
<dbReference type="NCBIfam" id="TIGR03293">
    <property type="entry name" value="PhnG_redo"/>
    <property type="match status" value="1"/>
</dbReference>
<dbReference type="RefSeq" id="WP_209972876.1">
    <property type="nucleotide sequence ID" value="NZ_JAGGLB010000012.1"/>
</dbReference>
<dbReference type="EC" id="2.7.8.37" evidence="1"/>
<dbReference type="InterPro" id="IPR009609">
    <property type="entry name" value="Phosphonate_metab_PhnG"/>
</dbReference>